<organism evidence="3 4">
    <name type="scientific">Serendipita vermifera MAFF 305830</name>
    <dbReference type="NCBI Taxonomy" id="933852"/>
    <lineage>
        <taxon>Eukaryota</taxon>
        <taxon>Fungi</taxon>
        <taxon>Dikarya</taxon>
        <taxon>Basidiomycota</taxon>
        <taxon>Agaricomycotina</taxon>
        <taxon>Agaricomycetes</taxon>
        <taxon>Sebacinales</taxon>
        <taxon>Serendipitaceae</taxon>
        <taxon>Serendipita</taxon>
    </lineage>
</organism>
<feature type="compositionally biased region" description="Basic and acidic residues" evidence="2">
    <location>
        <begin position="53"/>
        <end position="67"/>
    </location>
</feature>
<feature type="region of interest" description="Disordered" evidence="2">
    <location>
        <begin position="53"/>
        <end position="72"/>
    </location>
</feature>
<reference evidence="3 4" key="1">
    <citation type="submission" date="2014-04" db="EMBL/GenBank/DDBJ databases">
        <authorList>
            <consortium name="DOE Joint Genome Institute"/>
            <person name="Kuo A."/>
            <person name="Zuccaro A."/>
            <person name="Kohler A."/>
            <person name="Nagy L.G."/>
            <person name="Floudas D."/>
            <person name="Copeland A."/>
            <person name="Barry K.W."/>
            <person name="Cichocki N."/>
            <person name="Veneault-Fourrey C."/>
            <person name="LaButti K."/>
            <person name="Lindquist E.A."/>
            <person name="Lipzen A."/>
            <person name="Lundell T."/>
            <person name="Morin E."/>
            <person name="Murat C."/>
            <person name="Sun H."/>
            <person name="Tunlid A."/>
            <person name="Henrissat B."/>
            <person name="Grigoriev I.V."/>
            <person name="Hibbett D.S."/>
            <person name="Martin F."/>
            <person name="Nordberg H.P."/>
            <person name="Cantor M.N."/>
            <person name="Hua S.X."/>
        </authorList>
    </citation>
    <scope>NUCLEOTIDE SEQUENCE [LARGE SCALE GENOMIC DNA]</scope>
    <source>
        <strain evidence="3 4">MAFF 305830</strain>
    </source>
</reference>
<feature type="compositionally biased region" description="Polar residues" evidence="2">
    <location>
        <begin position="179"/>
        <end position="191"/>
    </location>
</feature>
<evidence type="ECO:0000313" key="4">
    <source>
        <dbReference type="Proteomes" id="UP000054097"/>
    </source>
</evidence>
<dbReference type="HOGENOM" id="CLU_1054354_0_0_1"/>
<sequence>MSDMIHSKELFNRLNEEKSALSNAEERLIEAEKCDHLADSLARRDLDDVKDGHANREHVETSVKQSDDGPEAECTHSSYRFFQSWDDVWDYTTPFLMHLCWPDEDARNNAPTSISNAGPHLGTTISVISSKETCTAMPVPFFGRMADLDLRTAPQGPPDSDEGLESAESKPPSEDESAESMSTETLQQAPDESTAADPVDEPDVPVASSPPSPDWKVAPPPYQFPDSLARTVWGLASSGQYLEATRALPLSQRCQRTGRKWSSL</sequence>
<evidence type="ECO:0000256" key="2">
    <source>
        <dbReference type="SAM" id="MobiDB-lite"/>
    </source>
</evidence>
<feature type="region of interest" description="Disordered" evidence="2">
    <location>
        <begin position="149"/>
        <end position="223"/>
    </location>
</feature>
<reference evidence="4" key="2">
    <citation type="submission" date="2015-01" db="EMBL/GenBank/DDBJ databases">
        <title>Evolutionary Origins and Diversification of the Mycorrhizal Mutualists.</title>
        <authorList>
            <consortium name="DOE Joint Genome Institute"/>
            <consortium name="Mycorrhizal Genomics Consortium"/>
            <person name="Kohler A."/>
            <person name="Kuo A."/>
            <person name="Nagy L.G."/>
            <person name="Floudas D."/>
            <person name="Copeland A."/>
            <person name="Barry K.W."/>
            <person name="Cichocki N."/>
            <person name="Veneault-Fourrey C."/>
            <person name="LaButti K."/>
            <person name="Lindquist E.A."/>
            <person name="Lipzen A."/>
            <person name="Lundell T."/>
            <person name="Morin E."/>
            <person name="Murat C."/>
            <person name="Riley R."/>
            <person name="Ohm R."/>
            <person name="Sun H."/>
            <person name="Tunlid A."/>
            <person name="Henrissat B."/>
            <person name="Grigoriev I.V."/>
            <person name="Hibbett D.S."/>
            <person name="Martin F."/>
        </authorList>
    </citation>
    <scope>NUCLEOTIDE SEQUENCE [LARGE SCALE GENOMIC DNA]</scope>
    <source>
        <strain evidence="4">MAFF 305830</strain>
    </source>
</reference>
<protein>
    <submittedName>
        <fullName evidence="3">Uncharacterized protein</fullName>
    </submittedName>
</protein>
<name>A0A0C2WXW2_SERVB</name>
<feature type="compositionally biased region" description="Pro residues" evidence="2">
    <location>
        <begin position="208"/>
        <end position="223"/>
    </location>
</feature>
<dbReference type="AlphaFoldDB" id="A0A0C2WXW2"/>
<keyword evidence="4" id="KW-1185">Reference proteome</keyword>
<gene>
    <name evidence="3" type="ORF">M408DRAFT_28953</name>
</gene>
<keyword evidence="1" id="KW-0175">Coiled coil</keyword>
<dbReference type="Proteomes" id="UP000054097">
    <property type="component" value="Unassembled WGS sequence"/>
</dbReference>
<accession>A0A0C2WXW2</accession>
<evidence type="ECO:0000313" key="3">
    <source>
        <dbReference type="EMBL" id="KIM22142.1"/>
    </source>
</evidence>
<dbReference type="EMBL" id="KN824362">
    <property type="protein sequence ID" value="KIM22142.1"/>
    <property type="molecule type" value="Genomic_DNA"/>
</dbReference>
<feature type="coiled-coil region" evidence="1">
    <location>
        <begin position="7"/>
        <end position="34"/>
    </location>
</feature>
<proteinExistence type="predicted"/>
<evidence type="ECO:0000256" key="1">
    <source>
        <dbReference type="SAM" id="Coils"/>
    </source>
</evidence>